<dbReference type="InterPro" id="IPR029016">
    <property type="entry name" value="GAF-like_dom_sf"/>
</dbReference>
<dbReference type="SUPFAM" id="SSF52172">
    <property type="entry name" value="CheY-like"/>
    <property type="match status" value="1"/>
</dbReference>
<dbReference type="GO" id="GO:0003723">
    <property type="term" value="F:RNA binding"/>
    <property type="evidence" value="ECO:0007669"/>
    <property type="project" value="InterPro"/>
</dbReference>
<sequence length="240" mass="26161">MDRYEGLARAFVRLADTLVADFDVVELAQQLVENAMALLPVDAAGIVLADVHGRFQVLASNSEQTRLLELFQIQQNSGPCLLAHRTGEQVVVEDLRIDIARWPEFAARAIEYGFLSVHALPLRLRNDRVGALNLLRFDSGKMPDADIAIGQALADVATIGIVHQRIASRSDVLNQQLQTALNTRTVIEQAKGVLAERGGVDMDAAFTVLRGYARRNNRKLADVARAVVGGADTTAILEPD</sequence>
<dbReference type="InterPro" id="IPR003018">
    <property type="entry name" value="GAF"/>
</dbReference>
<keyword evidence="7" id="KW-1185">Reference proteome</keyword>
<dbReference type="RefSeq" id="WP_168143190.1">
    <property type="nucleotide sequence ID" value="NZ_CP038799.1"/>
</dbReference>
<dbReference type="InterPro" id="IPR005561">
    <property type="entry name" value="ANTAR"/>
</dbReference>
<dbReference type="AlphaFoldDB" id="A0A6H0S652"/>
<dbReference type="SUPFAM" id="SSF55781">
    <property type="entry name" value="GAF domain-like"/>
    <property type="match status" value="1"/>
</dbReference>
<feature type="domain" description="ANTAR" evidence="5">
    <location>
        <begin position="167"/>
        <end position="228"/>
    </location>
</feature>
<dbReference type="Gene3D" id="1.10.10.10">
    <property type="entry name" value="Winged helix-like DNA-binding domain superfamily/Winged helix DNA-binding domain"/>
    <property type="match status" value="1"/>
</dbReference>
<proteinExistence type="predicted"/>
<gene>
    <name evidence="6" type="ORF">EXE63_18975</name>
</gene>
<keyword evidence="4" id="KW-0804">Transcription</keyword>
<dbReference type="InterPro" id="IPR036388">
    <property type="entry name" value="WH-like_DNA-bd_sf"/>
</dbReference>
<dbReference type="Pfam" id="PF03861">
    <property type="entry name" value="ANTAR"/>
    <property type="match status" value="1"/>
</dbReference>
<dbReference type="PROSITE" id="PS50921">
    <property type="entry name" value="ANTAR"/>
    <property type="match status" value="1"/>
</dbReference>
<organism evidence="6 7">
    <name type="scientific">Mycolicibacterium frederiksbergense</name>
    <dbReference type="NCBI Taxonomy" id="117567"/>
    <lineage>
        <taxon>Bacteria</taxon>
        <taxon>Bacillati</taxon>
        <taxon>Actinomycetota</taxon>
        <taxon>Actinomycetes</taxon>
        <taxon>Mycobacteriales</taxon>
        <taxon>Mycobacteriaceae</taxon>
        <taxon>Mycolicibacterium</taxon>
    </lineage>
</organism>
<reference evidence="6 7" key="1">
    <citation type="submission" date="2019-04" db="EMBL/GenBank/DDBJ databases">
        <title>Draft, Whole-Genome Sequence of the Anthracene-degrading Mycobacterium frederiksbergense LB501T, Isolated from a Polycyclic Aromatic Hydrocarbon (PAH)-Contaminated Soil.</title>
        <authorList>
            <person name="Augelletti F."/>
        </authorList>
    </citation>
    <scope>NUCLEOTIDE SEQUENCE [LARGE SCALE GENOMIC DNA]</scope>
    <source>
        <strain evidence="6 7">LB 501T</strain>
    </source>
</reference>
<dbReference type="Pfam" id="PF13185">
    <property type="entry name" value="GAF_2"/>
    <property type="match status" value="1"/>
</dbReference>
<evidence type="ECO:0000313" key="7">
    <source>
        <dbReference type="Proteomes" id="UP000501849"/>
    </source>
</evidence>
<protein>
    <submittedName>
        <fullName evidence="6">ANTAR domain-containing protein</fullName>
    </submittedName>
</protein>
<evidence type="ECO:0000256" key="1">
    <source>
        <dbReference type="ARBA" id="ARBA00022679"/>
    </source>
</evidence>
<evidence type="ECO:0000256" key="2">
    <source>
        <dbReference type="ARBA" id="ARBA00022777"/>
    </source>
</evidence>
<evidence type="ECO:0000313" key="6">
    <source>
        <dbReference type="EMBL" id="QIV82734.1"/>
    </source>
</evidence>
<dbReference type="InterPro" id="IPR011006">
    <property type="entry name" value="CheY-like_superfamily"/>
</dbReference>
<dbReference type="PIRSF" id="PIRSF036625">
    <property type="entry name" value="GAF_ANTAR"/>
    <property type="match status" value="1"/>
</dbReference>
<dbReference type="InterPro" id="IPR012074">
    <property type="entry name" value="GAF_ANTAR"/>
</dbReference>
<dbReference type="Gene3D" id="3.30.450.40">
    <property type="match status" value="1"/>
</dbReference>
<evidence type="ECO:0000259" key="5">
    <source>
        <dbReference type="PROSITE" id="PS50921"/>
    </source>
</evidence>
<dbReference type="Proteomes" id="UP000501849">
    <property type="component" value="Chromosome"/>
</dbReference>
<evidence type="ECO:0000256" key="3">
    <source>
        <dbReference type="ARBA" id="ARBA00023015"/>
    </source>
</evidence>
<keyword evidence="1" id="KW-0808">Transferase</keyword>
<accession>A0A6H0S652</accession>
<dbReference type="SMART" id="SM01012">
    <property type="entry name" value="ANTAR"/>
    <property type="match status" value="1"/>
</dbReference>
<dbReference type="GO" id="GO:0016301">
    <property type="term" value="F:kinase activity"/>
    <property type="evidence" value="ECO:0007669"/>
    <property type="project" value="UniProtKB-KW"/>
</dbReference>
<evidence type="ECO:0000256" key="4">
    <source>
        <dbReference type="ARBA" id="ARBA00023163"/>
    </source>
</evidence>
<keyword evidence="2" id="KW-0418">Kinase</keyword>
<dbReference type="EMBL" id="CP038799">
    <property type="protein sequence ID" value="QIV82734.1"/>
    <property type="molecule type" value="Genomic_DNA"/>
</dbReference>
<keyword evidence="3" id="KW-0805">Transcription regulation</keyword>
<name>A0A6H0S652_9MYCO</name>
<dbReference type="KEGG" id="mfre:EXE63_18975"/>